<dbReference type="GO" id="GO:0005886">
    <property type="term" value="C:plasma membrane"/>
    <property type="evidence" value="ECO:0007669"/>
    <property type="project" value="UniProtKB-SubCell"/>
</dbReference>
<keyword evidence="8 10" id="KW-1133">Transmembrane helix</keyword>
<reference evidence="14" key="1">
    <citation type="submission" date="2016-10" db="EMBL/GenBank/DDBJ databases">
        <authorList>
            <person name="Varghese N."/>
            <person name="Submissions S."/>
        </authorList>
    </citation>
    <scope>NUCLEOTIDE SEQUENCE [LARGE SCALE GENOMIC DNA]</scope>
    <source>
        <strain evidence="14">DSM 7165</strain>
    </source>
</reference>
<keyword evidence="4" id="KW-1003">Cell membrane</keyword>
<dbReference type="Pfam" id="PF07696">
    <property type="entry name" value="7TMR-DISMED2"/>
    <property type="match status" value="1"/>
</dbReference>
<protein>
    <recommendedName>
        <fullName evidence="3">histidine kinase</fullName>
        <ecNumber evidence="3">2.7.13.3</ecNumber>
    </recommendedName>
</protein>
<dbReference type="CDD" id="cd00075">
    <property type="entry name" value="HATPase"/>
    <property type="match status" value="1"/>
</dbReference>
<evidence type="ECO:0000256" key="1">
    <source>
        <dbReference type="ARBA" id="ARBA00000085"/>
    </source>
</evidence>
<comment type="subcellular location">
    <subcellularLocation>
        <location evidence="2">Cell membrane</location>
        <topology evidence="2">Multi-pass membrane protein</topology>
    </subcellularLocation>
</comment>
<dbReference type="PANTHER" id="PTHR45453">
    <property type="entry name" value="PHOSPHATE REGULON SENSOR PROTEIN PHOR"/>
    <property type="match status" value="1"/>
</dbReference>
<feature type="chain" id="PRO_5017295188" description="histidine kinase" evidence="11">
    <location>
        <begin position="24"/>
        <end position="670"/>
    </location>
</feature>
<evidence type="ECO:0000256" key="10">
    <source>
        <dbReference type="SAM" id="Phobius"/>
    </source>
</evidence>
<feature type="transmembrane region" description="Helical" evidence="10">
    <location>
        <begin position="309"/>
        <end position="326"/>
    </location>
</feature>
<dbReference type="GO" id="GO:0004721">
    <property type="term" value="F:phosphoprotein phosphatase activity"/>
    <property type="evidence" value="ECO:0007669"/>
    <property type="project" value="TreeGrafter"/>
</dbReference>
<dbReference type="InterPro" id="IPR003594">
    <property type="entry name" value="HATPase_dom"/>
</dbReference>
<evidence type="ECO:0000256" key="4">
    <source>
        <dbReference type="ARBA" id="ARBA00022475"/>
    </source>
</evidence>
<dbReference type="PROSITE" id="PS50109">
    <property type="entry name" value="HIS_KIN"/>
    <property type="match status" value="1"/>
</dbReference>
<organism evidence="13 14">
    <name type="scientific">Allopseudospirillum japonicum</name>
    <dbReference type="NCBI Taxonomy" id="64971"/>
    <lineage>
        <taxon>Bacteria</taxon>
        <taxon>Pseudomonadati</taxon>
        <taxon>Pseudomonadota</taxon>
        <taxon>Gammaproteobacteria</taxon>
        <taxon>Oceanospirillales</taxon>
        <taxon>Oceanospirillaceae</taxon>
        <taxon>Allopseudospirillum</taxon>
    </lineage>
</organism>
<dbReference type="GO" id="GO:0000155">
    <property type="term" value="F:phosphorelay sensor kinase activity"/>
    <property type="evidence" value="ECO:0007669"/>
    <property type="project" value="TreeGrafter"/>
</dbReference>
<keyword evidence="6 10" id="KW-0812">Transmembrane</keyword>
<proteinExistence type="predicted"/>
<feature type="transmembrane region" description="Helical" evidence="10">
    <location>
        <begin position="216"/>
        <end position="239"/>
    </location>
</feature>
<evidence type="ECO:0000256" key="8">
    <source>
        <dbReference type="ARBA" id="ARBA00022989"/>
    </source>
</evidence>
<dbReference type="RefSeq" id="WP_093309082.1">
    <property type="nucleotide sequence ID" value="NZ_FNYH01000005.1"/>
</dbReference>
<evidence type="ECO:0000256" key="5">
    <source>
        <dbReference type="ARBA" id="ARBA00022679"/>
    </source>
</evidence>
<dbReference type="InterPro" id="IPR005467">
    <property type="entry name" value="His_kinase_dom"/>
</dbReference>
<dbReference type="EC" id="2.7.13.3" evidence="3"/>
<dbReference type="PRINTS" id="PR00344">
    <property type="entry name" value="BCTRLSENSOR"/>
</dbReference>
<accession>A0A1H6S5X2</accession>
<feature type="transmembrane region" description="Helical" evidence="10">
    <location>
        <begin position="371"/>
        <end position="390"/>
    </location>
</feature>
<dbReference type="SUPFAM" id="SSF55874">
    <property type="entry name" value="ATPase domain of HSP90 chaperone/DNA topoisomerase II/histidine kinase"/>
    <property type="match status" value="1"/>
</dbReference>
<evidence type="ECO:0000313" key="13">
    <source>
        <dbReference type="EMBL" id="SEI59400.1"/>
    </source>
</evidence>
<evidence type="ECO:0000256" key="3">
    <source>
        <dbReference type="ARBA" id="ARBA00012438"/>
    </source>
</evidence>
<evidence type="ECO:0000313" key="14">
    <source>
        <dbReference type="Proteomes" id="UP000242999"/>
    </source>
</evidence>
<feature type="transmembrane region" description="Helical" evidence="10">
    <location>
        <begin position="188"/>
        <end position="209"/>
    </location>
</feature>
<dbReference type="InterPro" id="IPR050351">
    <property type="entry name" value="BphY/WalK/GraS-like"/>
</dbReference>
<comment type="catalytic activity">
    <reaction evidence="1">
        <text>ATP + protein L-histidine = ADP + protein N-phospho-L-histidine.</text>
        <dbReference type="EC" id="2.7.13.3"/>
    </reaction>
</comment>
<dbReference type="EMBL" id="FNYH01000005">
    <property type="protein sequence ID" value="SEI59400.1"/>
    <property type="molecule type" value="Genomic_DNA"/>
</dbReference>
<dbReference type="InterPro" id="IPR004358">
    <property type="entry name" value="Sig_transdc_His_kin-like_C"/>
</dbReference>
<evidence type="ECO:0000259" key="12">
    <source>
        <dbReference type="PROSITE" id="PS50109"/>
    </source>
</evidence>
<evidence type="ECO:0000256" key="2">
    <source>
        <dbReference type="ARBA" id="ARBA00004651"/>
    </source>
</evidence>
<evidence type="ECO:0000256" key="7">
    <source>
        <dbReference type="ARBA" id="ARBA00022777"/>
    </source>
</evidence>
<feature type="transmembrane region" description="Helical" evidence="10">
    <location>
        <begin position="245"/>
        <end position="269"/>
    </location>
</feature>
<gene>
    <name evidence="13" type="ORF">SAMN05421831_10516</name>
</gene>
<feature type="domain" description="Histidine kinase" evidence="12">
    <location>
        <begin position="462"/>
        <end position="670"/>
    </location>
</feature>
<feature type="transmembrane region" description="Helical" evidence="10">
    <location>
        <begin position="338"/>
        <end position="359"/>
    </location>
</feature>
<dbReference type="Proteomes" id="UP000242999">
    <property type="component" value="Unassembled WGS sequence"/>
</dbReference>
<keyword evidence="5" id="KW-0808">Transferase</keyword>
<keyword evidence="14" id="KW-1185">Reference proteome</keyword>
<keyword evidence="7 13" id="KW-0418">Kinase</keyword>
<feature type="transmembrane region" description="Helical" evidence="10">
    <location>
        <begin position="281"/>
        <end position="303"/>
    </location>
</feature>
<sequence length="670" mass="77660">MKMRLLICLGLMLVTCVPRACFALEYQVIQPDASTLNIQSWYFWTPSPSNANIQQALTTWQTQGFHHKQASYLNLGLNIPSTWVSIPLINLNHQQSIFYLTLKEAYLEHIKVFLYYPDVEKIHLIEQGNFLAYQQDRNYKLPIFKIKLPQYQKVFIFIYAESNYGLVLDAYLDTEPYLLSGINTTTKYLGFFIGLLVLAIAYTFAYWAIQRQSIYLIFYSLYLLTFTLANLSLAGWISYLFSEKSFGFTLGHILTHISLILMLEALIWFHQLEKRWPKLYFINLISNLSFAAYFYFSLIYVNYLEIAHLIQYFILWNTLLGSFINLYQYMQTGSRTNLLVLCSFAMIHSIYILHAFSLLNWIQLEFLFDETLYFSAASVHIILSTLAIIYHAHSLIRAHEQEKECLITETQELRIKLEQEAARRTYHLTLEVQERKNLHTSLQKALTAERLAYHQQSQLILAIAAQMRSPLTHLDLGINQLKCDTQLAHKEDQRLQRLQSNVARIKESINQFSFGDKISYLFQDTQEILLPELIQQEIADFEPSVIARLDIHLPPCAPIQGNPFLIGTVIRNLVENAVKYSQKNTRVHILGSCKNHHYDLKIQDQGIGIPKESLAFLFEPYYRALGSNQQKGTGLGLAIVKRITDAYHIDIQVTSVVKKGTCFRLSFPTK</sequence>
<dbReference type="GO" id="GO:0016036">
    <property type="term" value="P:cellular response to phosphate starvation"/>
    <property type="evidence" value="ECO:0007669"/>
    <property type="project" value="TreeGrafter"/>
</dbReference>
<dbReference type="Gene3D" id="2.60.40.2380">
    <property type="match status" value="1"/>
</dbReference>
<dbReference type="OrthoDB" id="9813151at2"/>
<dbReference type="PANTHER" id="PTHR45453:SF2">
    <property type="entry name" value="HISTIDINE KINASE"/>
    <property type="match status" value="1"/>
</dbReference>
<dbReference type="Pfam" id="PF02518">
    <property type="entry name" value="HATPase_c"/>
    <property type="match status" value="1"/>
</dbReference>
<evidence type="ECO:0000256" key="11">
    <source>
        <dbReference type="SAM" id="SignalP"/>
    </source>
</evidence>
<dbReference type="InterPro" id="IPR036890">
    <property type="entry name" value="HATPase_C_sf"/>
</dbReference>
<dbReference type="Gene3D" id="3.30.565.10">
    <property type="entry name" value="Histidine kinase-like ATPase, C-terminal domain"/>
    <property type="match status" value="1"/>
</dbReference>
<dbReference type="STRING" id="64971.SAMN05421831_10516"/>
<evidence type="ECO:0000256" key="9">
    <source>
        <dbReference type="ARBA" id="ARBA00023136"/>
    </source>
</evidence>
<feature type="signal peptide" evidence="11">
    <location>
        <begin position="1"/>
        <end position="23"/>
    </location>
</feature>
<dbReference type="InterPro" id="IPR011622">
    <property type="entry name" value="7TMR_DISM_rcpt_extracell_dom2"/>
</dbReference>
<dbReference type="AlphaFoldDB" id="A0A1H6S5X2"/>
<name>A0A1H6S5X2_9GAMM</name>
<keyword evidence="9 10" id="KW-0472">Membrane</keyword>
<dbReference type="SMART" id="SM00387">
    <property type="entry name" value="HATPase_c"/>
    <property type="match status" value="1"/>
</dbReference>
<evidence type="ECO:0000256" key="6">
    <source>
        <dbReference type="ARBA" id="ARBA00022692"/>
    </source>
</evidence>
<keyword evidence="11" id="KW-0732">Signal</keyword>